<dbReference type="GO" id="GO:0003934">
    <property type="term" value="F:GTP cyclohydrolase I activity"/>
    <property type="evidence" value="ECO:0007669"/>
    <property type="project" value="UniProtKB-EC"/>
</dbReference>
<comment type="catalytic activity">
    <reaction evidence="1">
        <text>GTP + H2O = 7,8-dihydroneopterin 3'-triphosphate + formate + H(+)</text>
        <dbReference type="Rhea" id="RHEA:17473"/>
        <dbReference type="ChEBI" id="CHEBI:15377"/>
        <dbReference type="ChEBI" id="CHEBI:15378"/>
        <dbReference type="ChEBI" id="CHEBI:15740"/>
        <dbReference type="ChEBI" id="CHEBI:37565"/>
        <dbReference type="ChEBI" id="CHEBI:58462"/>
        <dbReference type="EC" id="3.5.4.16"/>
    </reaction>
</comment>
<name>H3KD57_9BURK</name>
<dbReference type="HOGENOM" id="CLU_049768_3_0_4"/>
<proteinExistence type="predicted"/>
<dbReference type="PANTHER" id="PTHR11109">
    <property type="entry name" value="GTP CYCLOHYDROLASE I"/>
    <property type="match status" value="1"/>
</dbReference>
<sequence length="219" mass="24447">MTPSEKIKARLLASGAPFRANDNISDALEPGDIARLEDEVRGRVTDLLSSLVIDVENDPNTAETAGRIAKMFVREVFSGRYEPCPEATDFPNDRGFEDMITVGPFAVRSTCSHHFAPILGRCWVGIVPGERVIGISKYARLSEWVLKRPQIQEEAAVQLADLLEEKTKPRGLAVMIDAAHSCMSWRGVKETESRMGTTVWRGVFREDASLRAEFQNRVR</sequence>
<comment type="pathway">
    <text evidence="2">Cofactor biosynthesis; 7,8-dihydroneopterin triphosphate biosynthesis; 7,8-dihydroneopterin triphosphate from GTP: step 1/1.</text>
</comment>
<keyword evidence="4" id="KW-0554">One-carbon metabolism</keyword>
<dbReference type="GO" id="GO:0008270">
    <property type="term" value="F:zinc ion binding"/>
    <property type="evidence" value="ECO:0007669"/>
    <property type="project" value="TreeGrafter"/>
</dbReference>
<dbReference type="SUPFAM" id="SSF55620">
    <property type="entry name" value="Tetrahydrobiopterin biosynthesis enzymes-like"/>
    <property type="match status" value="1"/>
</dbReference>
<reference evidence="7 8" key="1">
    <citation type="submission" date="2011-11" db="EMBL/GenBank/DDBJ databases">
        <authorList>
            <person name="Weinstock G."/>
            <person name="Sodergren E."/>
            <person name="Clifton S."/>
            <person name="Fulton L."/>
            <person name="Fulton B."/>
            <person name="Courtney L."/>
            <person name="Fronick C."/>
            <person name="Harrison M."/>
            <person name="Strong C."/>
            <person name="Farmer C."/>
            <person name="Delahaunty K."/>
            <person name="Markovic C."/>
            <person name="Hall O."/>
            <person name="Minx P."/>
            <person name="Tomlinson C."/>
            <person name="Mitreva M."/>
            <person name="Hou S."/>
            <person name="Chen J."/>
            <person name="Wollam A."/>
            <person name="Pepin K.H."/>
            <person name="Johnson M."/>
            <person name="Bhonagiri V."/>
            <person name="Zhang X."/>
            <person name="Suruliraj S."/>
            <person name="Warren W."/>
            <person name="Chinwalla A."/>
            <person name="Mardis E.R."/>
            <person name="Wilson R.K."/>
        </authorList>
    </citation>
    <scope>NUCLEOTIDE SEQUENCE [LARGE SCALE GENOMIC DNA]</scope>
    <source>
        <strain evidence="7 8">YIT 11816</strain>
    </source>
</reference>
<organism evidence="7 8">
    <name type="scientific">Sutterella parvirubra YIT 11816</name>
    <dbReference type="NCBI Taxonomy" id="762967"/>
    <lineage>
        <taxon>Bacteria</taxon>
        <taxon>Pseudomonadati</taxon>
        <taxon>Pseudomonadota</taxon>
        <taxon>Betaproteobacteria</taxon>
        <taxon>Burkholderiales</taxon>
        <taxon>Sutterellaceae</taxon>
        <taxon>Sutterella</taxon>
    </lineage>
</organism>
<dbReference type="GO" id="GO:0005737">
    <property type="term" value="C:cytoplasm"/>
    <property type="evidence" value="ECO:0007669"/>
    <property type="project" value="TreeGrafter"/>
</dbReference>
<dbReference type="Pfam" id="PF01227">
    <property type="entry name" value="GTP_cyclohydroI"/>
    <property type="match status" value="1"/>
</dbReference>
<evidence type="ECO:0000256" key="1">
    <source>
        <dbReference type="ARBA" id="ARBA00001052"/>
    </source>
</evidence>
<dbReference type="Proteomes" id="UP000004956">
    <property type="component" value="Unassembled WGS sequence"/>
</dbReference>
<dbReference type="EMBL" id="AFBQ01000086">
    <property type="protein sequence ID" value="EHY31952.1"/>
    <property type="molecule type" value="Genomic_DNA"/>
</dbReference>
<keyword evidence="8" id="KW-1185">Reference proteome</keyword>
<dbReference type="STRING" id="762967.HMPREF9440_00663"/>
<dbReference type="PATRIC" id="fig|762967.3.peg.538"/>
<dbReference type="UniPathway" id="UPA00848">
    <property type="reaction ID" value="UER00151"/>
</dbReference>
<dbReference type="RefSeq" id="WP_008541286.1">
    <property type="nucleotide sequence ID" value="NZ_JH604906.1"/>
</dbReference>
<dbReference type="InterPro" id="IPR020602">
    <property type="entry name" value="GTP_CycHdrlase_I_dom"/>
</dbReference>
<evidence type="ECO:0000256" key="5">
    <source>
        <dbReference type="ARBA" id="ARBA00022801"/>
    </source>
</evidence>
<comment type="caution">
    <text evidence="7">The sequence shown here is derived from an EMBL/GenBank/DDBJ whole genome shotgun (WGS) entry which is preliminary data.</text>
</comment>
<evidence type="ECO:0000256" key="4">
    <source>
        <dbReference type="ARBA" id="ARBA00022563"/>
    </source>
</evidence>
<dbReference type="Gene3D" id="1.10.286.10">
    <property type="match status" value="1"/>
</dbReference>
<dbReference type="InterPro" id="IPR001474">
    <property type="entry name" value="GTP_CycHdrlase_I"/>
</dbReference>
<dbReference type="InterPro" id="IPR043133">
    <property type="entry name" value="GTP-CH-I_C/QueF"/>
</dbReference>
<dbReference type="GO" id="GO:0005525">
    <property type="term" value="F:GTP binding"/>
    <property type="evidence" value="ECO:0007669"/>
    <property type="project" value="TreeGrafter"/>
</dbReference>
<dbReference type="PANTHER" id="PTHR11109:SF7">
    <property type="entry name" value="GTP CYCLOHYDROLASE 1"/>
    <property type="match status" value="1"/>
</dbReference>
<dbReference type="Gene3D" id="3.30.1130.10">
    <property type="match status" value="1"/>
</dbReference>
<evidence type="ECO:0000256" key="2">
    <source>
        <dbReference type="ARBA" id="ARBA00005080"/>
    </source>
</evidence>
<dbReference type="AlphaFoldDB" id="H3KD57"/>
<evidence type="ECO:0000259" key="6">
    <source>
        <dbReference type="Pfam" id="PF01227"/>
    </source>
</evidence>
<dbReference type="GO" id="GO:0046654">
    <property type="term" value="P:tetrahydrofolate biosynthetic process"/>
    <property type="evidence" value="ECO:0007669"/>
    <property type="project" value="InterPro"/>
</dbReference>
<accession>H3KD57</accession>
<dbReference type="GO" id="GO:0006730">
    <property type="term" value="P:one-carbon metabolic process"/>
    <property type="evidence" value="ECO:0007669"/>
    <property type="project" value="UniProtKB-KW"/>
</dbReference>
<dbReference type="GO" id="GO:0006729">
    <property type="term" value="P:tetrahydrobiopterin biosynthetic process"/>
    <property type="evidence" value="ECO:0007669"/>
    <property type="project" value="TreeGrafter"/>
</dbReference>
<dbReference type="EC" id="3.5.4.16" evidence="3"/>
<gene>
    <name evidence="7" type="ORF">HMPREF9440_00663</name>
</gene>
<protein>
    <recommendedName>
        <fullName evidence="3">GTP cyclohydrolase I</fullName>
        <ecNumber evidence="3">3.5.4.16</ecNumber>
    </recommendedName>
</protein>
<keyword evidence="5 7" id="KW-0378">Hydrolase</keyword>
<evidence type="ECO:0000313" key="7">
    <source>
        <dbReference type="EMBL" id="EHY31952.1"/>
    </source>
</evidence>
<feature type="domain" description="GTP cyclohydrolase I" evidence="6">
    <location>
        <begin position="44"/>
        <end position="218"/>
    </location>
</feature>
<evidence type="ECO:0000256" key="3">
    <source>
        <dbReference type="ARBA" id="ARBA00012715"/>
    </source>
</evidence>
<evidence type="ECO:0000313" key="8">
    <source>
        <dbReference type="Proteomes" id="UP000004956"/>
    </source>
</evidence>
<dbReference type="InterPro" id="IPR043134">
    <property type="entry name" value="GTP-CH-I_N"/>
</dbReference>
<dbReference type="OrthoDB" id="9801207at2"/>